<dbReference type="InterPro" id="IPR008266">
    <property type="entry name" value="Tyr_kinase_AS"/>
</dbReference>
<evidence type="ECO:0000256" key="5">
    <source>
        <dbReference type="ARBA" id="ARBA00019973"/>
    </source>
</evidence>
<evidence type="ECO:0000256" key="8">
    <source>
        <dbReference type="ARBA" id="ARBA00047899"/>
    </source>
</evidence>
<dbReference type="GO" id="GO:0004674">
    <property type="term" value="F:protein serine/threonine kinase activity"/>
    <property type="evidence" value="ECO:0007669"/>
    <property type="project" value="UniProtKB-EC"/>
</dbReference>
<dbReference type="InterPro" id="IPR000719">
    <property type="entry name" value="Prot_kinase_dom"/>
</dbReference>
<reference evidence="11 12" key="1">
    <citation type="journal article" date="2012" name="PLoS Pathog.">
        <title>Diverse lifestyles and strategies of plant pathogenesis encoded in the genomes of eighteen Dothideomycetes fungi.</title>
        <authorList>
            <person name="Ohm R.A."/>
            <person name="Feau N."/>
            <person name="Henrissat B."/>
            <person name="Schoch C.L."/>
            <person name="Horwitz B.A."/>
            <person name="Barry K.W."/>
            <person name="Condon B.J."/>
            <person name="Copeland A.C."/>
            <person name="Dhillon B."/>
            <person name="Glaser F."/>
            <person name="Hesse C.N."/>
            <person name="Kosti I."/>
            <person name="LaButti K."/>
            <person name="Lindquist E.A."/>
            <person name="Lucas S."/>
            <person name="Salamov A.A."/>
            <person name="Bradshaw R.E."/>
            <person name="Ciuffetti L."/>
            <person name="Hamelin R.C."/>
            <person name="Kema G.H.J."/>
            <person name="Lawrence C."/>
            <person name="Scott J.A."/>
            <person name="Spatafora J.W."/>
            <person name="Turgeon B.G."/>
            <person name="de Wit P.J.G.M."/>
            <person name="Zhong S."/>
            <person name="Goodwin S.B."/>
            <person name="Grigoriev I.V."/>
        </authorList>
    </citation>
    <scope>NUCLEOTIDE SEQUENCE [LARGE SCALE GENOMIC DNA]</scope>
    <source>
        <strain evidence="11 12">SO2202</strain>
    </source>
</reference>
<feature type="domain" description="Protein kinase" evidence="10">
    <location>
        <begin position="11"/>
        <end position="260"/>
    </location>
</feature>
<dbReference type="GO" id="GO:0005524">
    <property type="term" value="F:ATP binding"/>
    <property type="evidence" value="ECO:0007669"/>
    <property type="project" value="InterPro"/>
</dbReference>
<organism evidence="11 12">
    <name type="scientific">Sphaerulina musiva (strain SO2202)</name>
    <name type="common">Poplar stem canker fungus</name>
    <name type="synonym">Septoria musiva</name>
    <dbReference type="NCBI Taxonomy" id="692275"/>
    <lineage>
        <taxon>Eukaryota</taxon>
        <taxon>Fungi</taxon>
        <taxon>Dikarya</taxon>
        <taxon>Ascomycota</taxon>
        <taxon>Pezizomycotina</taxon>
        <taxon>Dothideomycetes</taxon>
        <taxon>Dothideomycetidae</taxon>
        <taxon>Mycosphaerellales</taxon>
        <taxon>Mycosphaerellaceae</taxon>
        <taxon>Sphaerulina</taxon>
    </lineage>
</organism>
<evidence type="ECO:0000256" key="2">
    <source>
        <dbReference type="ARBA" id="ARBA00011534"/>
    </source>
</evidence>
<dbReference type="eggNOG" id="KOG1187">
    <property type="taxonomic scope" value="Eukaryota"/>
</dbReference>
<evidence type="ECO:0000256" key="3">
    <source>
        <dbReference type="ARBA" id="ARBA00012513"/>
    </source>
</evidence>
<dbReference type="AlphaFoldDB" id="N1QEK2"/>
<evidence type="ECO:0000259" key="10">
    <source>
        <dbReference type="PROSITE" id="PS50011"/>
    </source>
</evidence>
<sequence length="260" mass="28866">MDNEIRYPKGFSLEDILAWGSFGLVCLDSSSSTVVKSAHDEQTQPFIDAEKRVYERFDECGGHPGLLKYFGVHDNSIRLEYAPKHDLRSYLQQNGKAIPSRQRHQWALQIAETLVFIHQAGVIHGDLTCSNILLDKELNAKIADFSGSSVDISSSPLLVHVTASHAHPVYTGSAKGDLFALGSLLFEIMTGKSPYDTLTDEEIEERYSRGEFPKTDDSLGLIGEVIRGCWKGMYDSGSMLVEYLTGMRVLAFLLKLNIGC</sequence>
<dbReference type="SUPFAM" id="SSF56112">
    <property type="entry name" value="Protein kinase-like (PK-like)"/>
    <property type="match status" value="1"/>
</dbReference>
<accession>N1QEK2</accession>
<dbReference type="GeneID" id="27900183"/>
<evidence type="ECO:0000313" key="12">
    <source>
        <dbReference type="Proteomes" id="UP000016931"/>
    </source>
</evidence>
<keyword evidence="12" id="KW-1185">Reference proteome</keyword>
<dbReference type="OrthoDB" id="1668230at2759"/>
<gene>
    <name evidence="11" type="ORF">SEPMUDRAFT_143489</name>
</gene>
<keyword evidence="11" id="KW-0808">Transferase</keyword>
<protein>
    <recommendedName>
        <fullName evidence="5">EKC/KEOPS complex subunit BUD32</fullName>
        <ecNumber evidence="3">2.7.11.1</ecNumber>
    </recommendedName>
    <alternativeName>
        <fullName evidence="6 7">Atypical Serine/threonine protein kinase BUD32</fullName>
    </alternativeName>
    <alternativeName>
        <fullName evidence="4">EKC/KEOPS complex subunit bud32</fullName>
    </alternativeName>
</protein>
<dbReference type="EC" id="2.7.11.1" evidence="3"/>
<comment type="catalytic activity">
    <reaction evidence="9">
        <text>L-seryl-[protein] + ATP = O-phospho-L-seryl-[protein] + ADP + H(+)</text>
        <dbReference type="Rhea" id="RHEA:17989"/>
        <dbReference type="Rhea" id="RHEA-COMP:9863"/>
        <dbReference type="Rhea" id="RHEA-COMP:11604"/>
        <dbReference type="ChEBI" id="CHEBI:15378"/>
        <dbReference type="ChEBI" id="CHEBI:29999"/>
        <dbReference type="ChEBI" id="CHEBI:30616"/>
        <dbReference type="ChEBI" id="CHEBI:83421"/>
        <dbReference type="ChEBI" id="CHEBI:456216"/>
        <dbReference type="EC" id="2.7.11.1"/>
    </reaction>
</comment>
<dbReference type="InterPro" id="IPR001245">
    <property type="entry name" value="Ser-Thr/Tyr_kinase_cat_dom"/>
</dbReference>
<evidence type="ECO:0000256" key="6">
    <source>
        <dbReference type="ARBA" id="ARBA00030980"/>
    </source>
</evidence>
<dbReference type="STRING" id="692275.N1QEK2"/>
<dbReference type="InterPro" id="IPR011009">
    <property type="entry name" value="Kinase-like_dom_sf"/>
</dbReference>
<keyword evidence="11" id="KW-0418">Kinase</keyword>
<comment type="subunit">
    <text evidence="2">Component of the EKC/KEOPS complex composed of at least BUD32, CGI121, GON7, KAE1 and PCC1; the whole complex dimerizes.</text>
</comment>
<dbReference type="InterPro" id="IPR051681">
    <property type="entry name" value="Ser/Thr_Kinases-Pseudokinases"/>
</dbReference>
<dbReference type="PROSITE" id="PS00109">
    <property type="entry name" value="PROTEIN_KINASE_TYR"/>
    <property type="match status" value="1"/>
</dbReference>
<evidence type="ECO:0000256" key="4">
    <source>
        <dbReference type="ARBA" id="ARBA00013948"/>
    </source>
</evidence>
<dbReference type="HOGENOM" id="CLU_000288_31_3_1"/>
<evidence type="ECO:0000256" key="9">
    <source>
        <dbReference type="ARBA" id="ARBA00048679"/>
    </source>
</evidence>
<dbReference type="Pfam" id="PF07714">
    <property type="entry name" value="PK_Tyr_Ser-Thr"/>
    <property type="match status" value="1"/>
</dbReference>
<name>N1QEK2_SPHMS</name>
<dbReference type="RefSeq" id="XP_016759002.1">
    <property type="nucleotide sequence ID" value="XM_016903046.1"/>
</dbReference>
<dbReference type="PROSITE" id="PS50011">
    <property type="entry name" value="PROTEIN_KINASE_DOM"/>
    <property type="match status" value="1"/>
</dbReference>
<evidence type="ECO:0000256" key="1">
    <source>
        <dbReference type="ARBA" id="ARBA00003747"/>
    </source>
</evidence>
<dbReference type="PANTHER" id="PTHR44329">
    <property type="entry name" value="SERINE/THREONINE-PROTEIN KINASE TNNI3K-RELATED"/>
    <property type="match status" value="1"/>
</dbReference>
<comment type="function">
    <text evidence="1">Component of the EKC/KEOPS complex that is required for the formation of a threonylcarbamoyl group on adenosine at position 37 (t(6)A37) in tRNAs that read codons beginning with adenine. The complex is probably involved in the transfer of the threonylcarbamoyl moiety of threonylcarbamoyl-AMP (TC-AMP) to the N6 group of A37. BUD32 has ATPase activity in the context of the EKC/KEOPS complex and likely plays a supporting role to the catalytic subunit KAE1. The EKC/KEOPS complex also promotes both telomere uncapping and telomere elongation. The complex is required for efficient recruitment of transcriptional coactivators.</text>
</comment>
<proteinExistence type="predicted"/>
<dbReference type="EMBL" id="KB456267">
    <property type="protein sequence ID" value="EMF10881.1"/>
    <property type="molecule type" value="Genomic_DNA"/>
</dbReference>
<evidence type="ECO:0000256" key="7">
    <source>
        <dbReference type="ARBA" id="ARBA00033194"/>
    </source>
</evidence>
<dbReference type="OMA" id="WAGHYTS"/>
<comment type="catalytic activity">
    <reaction evidence="8">
        <text>L-threonyl-[protein] + ATP = O-phospho-L-threonyl-[protein] + ADP + H(+)</text>
        <dbReference type="Rhea" id="RHEA:46608"/>
        <dbReference type="Rhea" id="RHEA-COMP:11060"/>
        <dbReference type="Rhea" id="RHEA-COMP:11605"/>
        <dbReference type="ChEBI" id="CHEBI:15378"/>
        <dbReference type="ChEBI" id="CHEBI:30013"/>
        <dbReference type="ChEBI" id="CHEBI:30616"/>
        <dbReference type="ChEBI" id="CHEBI:61977"/>
        <dbReference type="ChEBI" id="CHEBI:456216"/>
        <dbReference type="EC" id="2.7.11.1"/>
    </reaction>
</comment>
<evidence type="ECO:0000313" key="11">
    <source>
        <dbReference type="EMBL" id="EMF10881.1"/>
    </source>
</evidence>
<dbReference type="Proteomes" id="UP000016931">
    <property type="component" value="Unassembled WGS sequence"/>
</dbReference>
<dbReference type="Gene3D" id="1.10.510.10">
    <property type="entry name" value="Transferase(Phosphotransferase) domain 1"/>
    <property type="match status" value="1"/>
</dbReference>